<name>A0A933SFP4_UNCEI</name>
<evidence type="ECO:0000313" key="5">
    <source>
        <dbReference type="EMBL" id="MBI5170450.1"/>
    </source>
</evidence>
<sequence>MSAPVRVRPAVRADMPRIWQLLRGLAEYERWEEYVTGTPERLEALLFDEPARGEALVAERAQYGAAGGTELAIVGYALFYPTLSSFRTQTRLWLEDLFVDPAERGGGVGRALLASLARLALERGHTQIQWHVLDWNAPSIAFYERLGAVRWATDVYTYAFPEDALRALAAGND</sequence>
<dbReference type="PROSITE" id="PS51186">
    <property type="entry name" value="GNAT"/>
    <property type="match status" value="1"/>
</dbReference>
<dbReference type="Gene3D" id="3.40.630.30">
    <property type="match status" value="1"/>
</dbReference>
<evidence type="ECO:0000256" key="2">
    <source>
        <dbReference type="ARBA" id="ARBA00022679"/>
    </source>
</evidence>
<proteinExistence type="inferred from homology"/>
<dbReference type="GO" id="GO:0008080">
    <property type="term" value="F:N-acetyltransferase activity"/>
    <property type="evidence" value="ECO:0007669"/>
    <property type="project" value="TreeGrafter"/>
</dbReference>
<keyword evidence="2" id="KW-0808">Transferase</keyword>
<comment type="caution">
    <text evidence="5">The sequence shown here is derived from an EMBL/GenBank/DDBJ whole genome shotgun (WGS) entry which is preliminary data.</text>
</comment>
<organism evidence="5 6">
    <name type="scientific">Eiseniibacteriota bacterium</name>
    <dbReference type="NCBI Taxonomy" id="2212470"/>
    <lineage>
        <taxon>Bacteria</taxon>
        <taxon>Candidatus Eiseniibacteriota</taxon>
    </lineage>
</organism>
<dbReference type="FunFam" id="3.40.630.30:FF:000064">
    <property type="entry name" value="GNAT family acetyltransferase"/>
    <property type="match status" value="1"/>
</dbReference>
<protein>
    <submittedName>
        <fullName evidence="5">GNAT family N-acetyltransferase</fullName>
    </submittedName>
</protein>
<evidence type="ECO:0000259" key="4">
    <source>
        <dbReference type="PROSITE" id="PS51186"/>
    </source>
</evidence>
<dbReference type="InterPro" id="IPR051016">
    <property type="entry name" value="Diverse_Substrate_AcTransf"/>
</dbReference>
<dbReference type="Pfam" id="PF00583">
    <property type="entry name" value="Acetyltransf_1"/>
    <property type="match status" value="1"/>
</dbReference>
<evidence type="ECO:0000313" key="6">
    <source>
        <dbReference type="Proteomes" id="UP000696931"/>
    </source>
</evidence>
<keyword evidence="3" id="KW-0012">Acyltransferase</keyword>
<accession>A0A933SFP4</accession>
<dbReference type="EMBL" id="JACRIW010000093">
    <property type="protein sequence ID" value="MBI5170450.1"/>
    <property type="molecule type" value="Genomic_DNA"/>
</dbReference>
<dbReference type="InterPro" id="IPR016181">
    <property type="entry name" value="Acyl_CoA_acyltransferase"/>
</dbReference>
<dbReference type="InterPro" id="IPR000182">
    <property type="entry name" value="GNAT_dom"/>
</dbReference>
<dbReference type="Proteomes" id="UP000696931">
    <property type="component" value="Unassembled WGS sequence"/>
</dbReference>
<comment type="similarity">
    <text evidence="1">Belongs to the acetyltransferase family.</text>
</comment>
<evidence type="ECO:0000256" key="1">
    <source>
        <dbReference type="ARBA" id="ARBA00008694"/>
    </source>
</evidence>
<dbReference type="CDD" id="cd04301">
    <property type="entry name" value="NAT_SF"/>
    <property type="match status" value="1"/>
</dbReference>
<dbReference type="AlphaFoldDB" id="A0A933SFP4"/>
<gene>
    <name evidence="5" type="ORF">HZA61_13255</name>
</gene>
<dbReference type="PANTHER" id="PTHR10545:SF29">
    <property type="entry name" value="GH14572P-RELATED"/>
    <property type="match status" value="1"/>
</dbReference>
<dbReference type="PANTHER" id="PTHR10545">
    <property type="entry name" value="DIAMINE N-ACETYLTRANSFERASE"/>
    <property type="match status" value="1"/>
</dbReference>
<feature type="domain" description="N-acetyltransferase" evidence="4">
    <location>
        <begin position="5"/>
        <end position="171"/>
    </location>
</feature>
<dbReference type="SUPFAM" id="SSF55729">
    <property type="entry name" value="Acyl-CoA N-acyltransferases (Nat)"/>
    <property type="match status" value="1"/>
</dbReference>
<reference evidence="5" key="1">
    <citation type="submission" date="2020-07" db="EMBL/GenBank/DDBJ databases">
        <title>Huge and variable diversity of episymbiotic CPR bacteria and DPANN archaea in groundwater ecosystems.</title>
        <authorList>
            <person name="He C.Y."/>
            <person name="Keren R."/>
            <person name="Whittaker M."/>
            <person name="Farag I.F."/>
            <person name="Doudna J."/>
            <person name="Cate J.H.D."/>
            <person name="Banfield J.F."/>
        </authorList>
    </citation>
    <scope>NUCLEOTIDE SEQUENCE</scope>
    <source>
        <strain evidence="5">NC_groundwater_1813_Pr3_B-0.1um_71_17</strain>
    </source>
</reference>
<evidence type="ECO:0000256" key="3">
    <source>
        <dbReference type="ARBA" id="ARBA00023315"/>
    </source>
</evidence>